<reference evidence="3" key="1">
    <citation type="submission" date="2021-10" db="EMBL/GenBank/DDBJ databases">
        <authorList>
            <person name="Piombo E."/>
        </authorList>
    </citation>
    <scope>NUCLEOTIDE SEQUENCE</scope>
</reference>
<dbReference type="AlphaFoldDB" id="A0A9N9Z529"/>
<proteinExistence type="predicted"/>
<evidence type="ECO:0000313" key="4">
    <source>
        <dbReference type="Proteomes" id="UP000775872"/>
    </source>
</evidence>
<feature type="compositionally biased region" description="Gly residues" evidence="1">
    <location>
        <begin position="100"/>
        <end position="112"/>
    </location>
</feature>
<evidence type="ECO:0000256" key="2">
    <source>
        <dbReference type="SAM" id="Phobius"/>
    </source>
</evidence>
<dbReference type="EMBL" id="CABFOC020000035">
    <property type="protein sequence ID" value="CAH0049111.1"/>
    <property type="molecule type" value="Genomic_DNA"/>
</dbReference>
<protein>
    <submittedName>
        <fullName evidence="3">Uncharacterized protein</fullName>
    </submittedName>
</protein>
<keyword evidence="2" id="KW-0472">Membrane</keyword>
<feature type="region of interest" description="Disordered" evidence="1">
    <location>
        <begin position="81"/>
        <end position="156"/>
    </location>
</feature>
<accession>A0A9N9Z529</accession>
<keyword evidence="2" id="KW-0812">Transmembrane</keyword>
<name>A0A9N9Z529_9HYPO</name>
<comment type="caution">
    <text evidence="3">The sequence shown here is derived from an EMBL/GenBank/DDBJ whole genome shotgun (WGS) entry which is preliminary data.</text>
</comment>
<sequence length="222" mass="22038">MSEGYRAIFTSPQGHGELAVGLKSLLKLTVLDLVGHVLDIAEGALLISRSGRDGLRSVLALGIGASCLPTGGILWLGLGNRGSSRSSSRSNRGSRSSRLGGNGSGSGSGRSGGSRSTALALGRRSGGLGERDHRSRSGSGSGTAGPGHGLRGTSGLRSGSLRLSNLLGGGGRGGILRLLGSLSILLSEILGGGLGIRLGGLGLGGGLLRLDLLLGNRGGFLR</sequence>
<organism evidence="3 4">
    <name type="scientific">Clonostachys solani</name>
    <dbReference type="NCBI Taxonomy" id="160281"/>
    <lineage>
        <taxon>Eukaryota</taxon>
        <taxon>Fungi</taxon>
        <taxon>Dikarya</taxon>
        <taxon>Ascomycota</taxon>
        <taxon>Pezizomycotina</taxon>
        <taxon>Sordariomycetes</taxon>
        <taxon>Hypocreomycetidae</taxon>
        <taxon>Hypocreales</taxon>
        <taxon>Bionectriaceae</taxon>
        <taxon>Clonostachys</taxon>
    </lineage>
</organism>
<evidence type="ECO:0000313" key="3">
    <source>
        <dbReference type="EMBL" id="CAH0049111.1"/>
    </source>
</evidence>
<feature type="compositionally biased region" description="Low complexity" evidence="1">
    <location>
        <begin position="81"/>
        <end position="99"/>
    </location>
</feature>
<keyword evidence="2" id="KW-1133">Transmembrane helix</keyword>
<evidence type="ECO:0000256" key="1">
    <source>
        <dbReference type="SAM" id="MobiDB-lite"/>
    </source>
</evidence>
<dbReference type="Proteomes" id="UP000775872">
    <property type="component" value="Unassembled WGS sequence"/>
</dbReference>
<feature type="transmembrane region" description="Helical" evidence="2">
    <location>
        <begin position="58"/>
        <end position="78"/>
    </location>
</feature>
<keyword evidence="4" id="KW-1185">Reference proteome</keyword>
<feature type="compositionally biased region" description="Low complexity" evidence="1">
    <location>
        <begin position="113"/>
        <end position="123"/>
    </location>
</feature>
<feature type="compositionally biased region" description="Gly residues" evidence="1">
    <location>
        <begin position="139"/>
        <end position="152"/>
    </location>
</feature>
<gene>
    <name evidence="3" type="ORF">CSOL1703_00001063</name>
</gene>